<name>A0AAV9UEB7_9PEZI</name>
<dbReference type="CDD" id="cd00067">
    <property type="entry name" value="GAL4"/>
    <property type="match status" value="1"/>
</dbReference>
<reference evidence="6 7" key="1">
    <citation type="submission" date="2019-10" db="EMBL/GenBank/DDBJ databases">
        <authorList>
            <person name="Palmer J.M."/>
        </authorList>
    </citation>
    <scope>NUCLEOTIDE SEQUENCE [LARGE SCALE GENOMIC DNA]</scope>
    <source>
        <strain evidence="6 7">TWF730</strain>
    </source>
</reference>
<evidence type="ECO:0000313" key="7">
    <source>
        <dbReference type="Proteomes" id="UP001373714"/>
    </source>
</evidence>
<dbReference type="SMART" id="SM00906">
    <property type="entry name" value="Fungal_trans"/>
    <property type="match status" value="1"/>
</dbReference>
<dbReference type="GO" id="GO:0006351">
    <property type="term" value="P:DNA-templated transcription"/>
    <property type="evidence" value="ECO:0007669"/>
    <property type="project" value="InterPro"/>
</dbReference>
<evidence type="ECO:0000259" key="5">
    <source>
        <dbReference type="PROSITE" id="PS50048"/>
    </source>
</evidence>
<dbReference type="SMART" id="SM00066">
    <property type="entry name" value="GAL4"/>
    <property type="match status" value="1"/>
</dbReference>
<comment type="caution">
    <text evidence="6">The sequence shown here is derived from an EMBL/GenBank/DDBJ whole genome shotgun (WGS) entry which is preliminary data.</text>
</comment>
<gene>
    <name evidence="6" type="ORF">TWF730_002426</name>
</gene>
<dbReference type="InterPro" id="IPR001138">
    <property type="entry name" value="Zn2Cys6_DnaBD"/>
</dbReference>
<keyword evidence="2" id="KW-0479">Metal-binding</keyword>
<dbReference type="InterPro" id="IPR007219">
    <property type="entry name" value="XnlR_reg_dom"/>
</dbReference>
<dbReference type="GO" id="GO:0008270">
    <property type="term" value="F:zinc ion binding"/>
    <property type="evidence" value="ECO:0007669"/>
    <property type="project" value="InterPro"/>
</dbReference>
<keyword evidence="7" id="KW-1185">Reference proteome</keyword>
<protein>
    <recommendedName>
        <fullName evidence="5">Zn(2)-C6 fungal-type domain-containing protein</fullName>
    </recommendedName>
</protein>
<dbReference type="Pfam" id="PF00172">
    <property type="entry name" value="Zn_clus"/>
    <property type="match status" value="1"/>
</dbReference>
<dbReference type="PANTHER" id="PTHR31001">
    <property type="entry name" value="UNCHARACTERIZED TRANSCRIPTIONAL REGULATORY PROTEIN"/>
    <property type="match status" value="1"/>
</dbReference>
<dbReference type="Gene3D" id="4.10.240.10">
    <property type="entry name" value="Zn(2)-C6 fungal-type DNA-binding domain"/>
    <property type="match status" value="1"/>
</dbReference>
<dbReference type="Pfam" id="PF04082">
    <property type="entry name" value="Fungal_trans"/>
    <property type="match status" value="1"/>
</dbReference>
<dbReference type="Proteomes" id="UP001373714">
    <property type="component" value="Unassembled WGS sequence"/>
</dbReference>
<dbReference type="AlphaFoldDB" id="A0AAV9UEB7"/>
<dbReference type="PANTHER" id="PTHR31001:SF81">
    <property type="entry name" value="ZN(II)2CYS6 TRANSCRIPTION FACTOR"/>
    <property type="match status" value="1"/>
</dbReference>
<evidence type="ECO:0000256" key="3">
    <source>
        <dbReference type="ARBA" id="ARBA00023242"/>
    </source>
</evidence>
<dbReference type="PROSITE" id="PS50048">
    <property type="entry name" value="ZN2_CY6_FUNGAL_2"/>
    <property type="match status" value="1"/>
</dbReference>
<keyword evidence="3" id="KW-0539">Nucleus</keyword>
<dbReference type="PROSITE" id="PS00463">
    <property type="entry name" value="ZN2_CY6_FUNGAL_1"/>
    <property type="match status" value="1"/>
</dbReference>
<evidence type="ECO:0000256" key="4">
    <source>
        <dbReference type="SAM" id="MobiDB-lite"/>
    </source>
</evidence>
<comment type="subcellular location">
    <subcellularLocation>
        <location evidence="1">Nucleus</location>
    </subcellularLocation>
</comment>
<dbReference type="GO" id="GO:0005634">
    <property type="term" value="C:nucleus"/>
    <property type="evidence" value="ECO:0007669"/>
    <property type="project" value="UniProtKB-SubCell"/>
</dbReference>
<feature type="compositionally biased region" description="Polar residues" evidence="4">
    <location>
        <begin position="152"/>
        <end position="166"/>
    </location>
</feature>
<dbReference type="SUPFAM" id="SSF57701">
    <property type="entry name" value="Zn2/Cys6 DNA-binding domain"/>
    <property type="match status" value="1"/>
</dbReference>
<accession>A0AAV9UEB7</accession>
<dbReference type="GO" id="GO:0003677">
    <property type="term" value="F:DNA binding"/>
    <property type="evidence" value="ECO:0007669"/>
    <property type="project" value="InterPro"/>
</dbReference>
<organism evidence="6 7">
    <name type="scientific">Orbilia blumenaviensis</name>
    <dbReference type="NCBI Taxonomy" id="1796055"/>
    <lineage>
        <taxon>Eukaryota</taxon>
        <taxon>Fungi</taxon>
        <taxon>Dikarya</taxon>
        <taxon>Ascomycota</taxon>
        <taxon>Pezizomycotina</taxon>
        <taxon>Orbiliomycetes</taxon>
        <taxon>Orbiliales</taxon>
        <taxon>Orbiliaceae</taxon>
        <taxon>Orbilia</taxon>
    </lineage>
</organism>
<proteinExistence type="predicted"/>
<dbReference type="InterPro" id="IPR050613">
    <property type="entry name" value="Sec_Metabolite_Reg"/>
</dbReference>
<sequence length="725" mass="80934">MPNAMDIQQLVSRSQPPPANQHHGQHRSPLKRAAGPSDPGESSSSAAQKDRSSKRLALSCTKCRSRKVKCDRVQPCQSCCLRGEPDQCRFPGAETTDFHAVGQAYEIRRLRKELDSWKAKYNQLQSQMLPSGPEGGTRDALPEGVRDGLPSPVSTGRTMSITSESSAGGRRPAPGAELAAVDEKSHLHFGAPGLTTVINEFTNMHVKTATAQIHHIPEAIDILSARYPRGFPFPTLWKAVDGIAGIWTCLPPIDEVLQYVEAYRQRAQCAYPYIYAELQDDEVLRRFLEGGVQNAEQQPSLLALILISIALGIQCSVYHRRGHQWVSGAMEEDRRFSEVYFAAAFQTLRIMGFSARPDALTLQTLLMMLPYLTNSGRCCDAWVVHGMAIRVAQSMGYHRDPTFLRPTPAPADAHVRRILWWWVLYQDVHLSMIFGRPLGVSGIGDVLPPELVTPMPATFREFVMPYTVLMRQMLSADELSTSTIDQITNDALGLLSRLPPVLQFDPETWTRDDFSGPPWPRNMLAVLHASKVHNMVILLNKRRKDIEAKERAGEQGVGLQRILRSCRLILKCQEFMHKHARQGLLCWFSNQCWFNASMILGLNISDHREYPELESDKEELRKSYTRFQDEAYLGIHELAAIAVEHLGRMFQKVGIPMEGIEYTGVGAVTEAESEAIAAAAMDATIQGNGSDLEYGGIPQSFGYGLRIPDTLFKNGEICSNSWHTV</sequence>
<evidence type="ECO:0000256" key="2">
    <source>
        <dbReference type="ARBA" id="ARBA00022723"/>
    </source>
</evidence>
<feature type="compositionally biased region" description="Basic and acidic residues" evidence="4">
    <location>
        <begin position="136"/>
        <end position="146"/>
    </location>
</feature>
<dbReference type="InterPro" id="IPR036864">
    <property type="entry name" value="Zn2-C6_fun-type_DNA-bd_sf"/>
</dbReference>
<evidence type="ECO:0000313" key="6">
    <source>
        <dbReference type="EMBL" id="KAK6338362.1"/>
    </source>
</evidence>
<dbReference type="EMBL" id="JAVHNS010000012">
    <property type="protein sequence ID" value="KAK6338362.1"/>
    <property type="molecule type" value="Genomic_DNA"/>
</dbReference>
<feature type="domain" description="Zn(2)-C6 fungal-type" evidence="5">
    <location>
        <begin position="59"/>
        <end position="90"/>
    </location>
</feature>
<feature type="region of interest" description="Disordered" evidence="4">
    <location>
        <begin position="1"/>
        <end position="53"/>
    </location>
</feature>
<feature type="region of interest" description="Disordered" evidence="4">
    <location>
        <begin position="127"/>
        <end position="175"/>
    </location>
</feature>
<dbReference type="GO" id="GO:0000981">
    <property type="term" value="F:DNA-binding transcription factor activity, RNA polymerase II-specific"/>
    <property type="evidence" value="ECO:0007669"/>
    <property type="project" value="InterPro"/>
</dbReference>
<dbReference type="CDD" id="cd12148">
    <property type="entry name" value="fungal_TF_MHR"/>
    <property type="match status" value="1"/>
</dbReference>
<evidence type="ECO:0000256" key="1">
    <source>
        <dbReference type="ARBA" id="ARBA00004123"/>
    </source>
</evidence>